<dbReference type="NCBIfam" id="TIGR01420">
    <property type="entry name" value="pilT_fam"/>
    <property type="match status" value="1"/>
</dbReference>
<feature type="domain" description="AAA+ ATPase" evidence="2">
    <location>
        <begin position="125"/>
        <end position="259"/>
    </location>
</feature>
<keyword evidence="4" id="KW-1185">Reference proteome</keyword>
<comment type="caution">
    <text evidence="3">The sequence shown here is derived from an EMBL/GenBank/DDBJ whole genome shotgun (WGS) entry which is preliminary data.</text>
</comment>
<dbReference type="InterPro" id="IPR003593">
    <property type="entry name" value="AAA+_ATPase"/>
</dbReference>
<protein>
    <submittedName>
        <fullName evidence="3">Twitching motility protein</fullName>
    </submittedName>
</protein>
<dbReference type="AlphaFoldDB" id="E7G5X8"/>
<dbReference type="eggNOG" id="COG2805">
    <property type="taxonomic scope" value="Bacteria"/>
</dbReference>
<dbReference type="InterPro" id="IPR027417">
    <property type="entry name" value="P-loop_NTPase"/>
</dbReference>
<dbReference type="InterPro" id="IPR001482">
    <property type="entry name" value="T2SS/T4SS_dom"/>
</dbReference>
<dbReference type="Gene3D" id="3.30.450.90">
    <property type="match status" value="1"/>
</dbReference>
<evidence type="ECO:0000256" key="1">
    <source>
        <dbReference type="ARBA" id="ARBA00006611"/>
    </source>
</evidence>
<dbReference type="GeneID" id="78229409"/>
<dbReference type="STRING" id="100884.GCA_000269565_01534"/>
<dbReference type="GO" id="GO:0016887">
    <property type="term" value="F:ATP hydrolysis activity"/>
    <property type="evidence" value="ECO:0007669"/>
    <property type="project" value="InterPro"/>
</dbReference>
<dbReference type="SUPFAM" id="SSF52540">
    <property type="entry name" value="P-loop containing nucleoside triphosphate hydrolases"/>
    <property type="match status" value="1"/>
</dbReference>
<dbReference type="Proteomes" id="UP000003157">
    <property type="component" value="Unassembled WGS sequence"/>
</dbReference>
<gene>
    <name evidence="3" type="ORF">HMPREF9488_00166</name>
</gene>
<reference evidence="3 4" key="1">
    <citation type="submission" date="2010-12" db="EMBL/GenBank/DDBJ databases">
        <title>The Genome Sequence of Coprobacillus sp. strain 29_1.</title>
        <authorList>
            <consortium name="The Broad Institute Genome Sequencing Platform"/>
            <person name="Earl A."/>
            <person name="Ward D."/>
            <person name="Feldgarden M."/>
            <person name="Gevers D."/>
            <person name="Daigneault M."/>
            <person name="Sibley C.D."/>
            <person name="White A."/>
            <person name="Strauss J."/>
            <person name="Allen-Vercoe E."/>
            <person name="Young S.K."/>
            <person name="Zeng Q."/>
            <person name="Gargeya S."/>
            <person name="Fitzgerald M."/>
            <person name="Haas B."/>
            <person name="Abouelleil A."/>
            <person name="Alvarado L."/>
            <person name="Arachchi H.M."/>
            <person name="Berlin A."/>
            <person name="Brown A."/>
            <person name="Chapman S.B."/>
            <person name="Chen Z."/>
            <person name="Dunbar C."/>
            <person name="Freedman E."/>
            <person name="Gearin G."/>
            <person name="Gellesch M."/>
            <person name="Goldberg J."/>
            <person name="Griggs A."/>
            <person name="Gujja S."/>
            <person name="Heilman E."/>
            <person name="Heiman D."/>
            <person name="Howarth C."/>
            <person name="Larson L."/>
            <person name="Lui A."/>
            <person name="MacDonald P.J.P."/>
            <person name="Mehta T."/>
            <person name="Montmayeur A."/>
            <person name="Murphy C."/>
            <person name="Neiman D."/>
            <person name="Pearson M."/>
            <person name="Priest M."/>
            <person name="Roberts A."/>
            <person name="Saif S."/>
            <person name="Shea T."/>
            <person name="Shenoy N."/>
            <person name="Sisk P."/>
            <person name="Stolte C."/>
            <person name="Sykes S."/>
            <person name="White J."/>
            <person name="Yandava C."/>
            <person name="Nusbaum C."/>
            <person name="Birren B."/>
        </authorList>
    </citation>
    <scope>NUCLEOTIDE SEQUENCE [LARGE SCALE GENOMIC DNA]</scope>
    <source>
        <strain evidence="3 4">29_1</strain>
    </source>
</reference>
<comment type="similarity">
    <text evidence="1">Belongs to the GSP E family.</text>
</comment>
<name>E7G5X8_9FIRM</name>
<evidence type="ECO:0000313" key="4">
    <source>
        <dbReference type="Proteomes" id="UP000003157"/>
    </source>
</evidence>
<evidence type="ECO:0000259" key="2">
    <source>
        <dbReference type="SMART" id="SM00382"/>
    </source>
</evidence>
<dbReference type="SMART" id="SM00382">
    <property type="entry name" value="AAA"/>
    <property type="match status" value="1"/>
</dbReference>
<proteinExistence type="inferred from homology"/>
<dbReference type="InterPro" id="IPR006321">
    <property type="entry name" value="PilT/PilU"/>
</dbReference>
<accession>E7G5X8</accession>
<evidence type="ECO:0000313" key="3">
    <source>
        <dbReference type="EMBL" id="EFW06629.1"/>
    </source>
</evidence>
<dbReference type="GO" id="GO:0005524">
    <property type="term" value="F:ATP binding"/>
    <property type="evidence" value="ECO:0007669"/>
    <property type="project" value="InterPro"/>
</dbReference>
<organism evidence="3 4">
    <name type="scientific">Coprobacillus cateniformis</name>
    <dbReference type="NCBI Taxonomy" id="100884"/>
    <lineage>
        <taxon>Bacteria</taxon>
        <taxon>Bacillati</taxon>
        <taxon>Bacillota</taxon>
        <taxon>Erysipelotrichia</taxon>
        <taxon>Erysipelotrichales</taxon>
        <taxon>Coprobacillaceae</taxon>
        <taxon>Coprobacillus</taxon>
    </lineage>
</organism>
<dbReference type="Gene3D" id="3.40.50.300">
    <property type="entry name" value="P-loop containing nucleotide triphosphate hydrolases"/>
    <property type="match status" value="1"/>
</dbReference>
<dbReference type="HOGENOM" id="CLU_013446_4_0_9"/>
<sequence length="351" mass="39483">MDAKELLMDVVKRNASDVFIVAGSPCAVKIHGKIQKYNQEKLKPEDTEHLIREIYAIANKDDIDQFIRNGDDDFSFSIPGVGRFRVNVYRQRNSFAAVLRVVSFEMPDPIRLHIPEVIINLAQLKKGMVLLTGPAGSGKSTTLACIIDQINKTRDAHIITIEDPIEYLHTHNRSIVSQREVYHDTRDYISALKAALREAPEVILVGEMRDLETIDIAVTAAETGHLLFSSLHTIGAANTIDRMIDVFPSSQQQQIRVQLAMVLSAVISQQLVPSIDGKMIPVFEIMICNQAIRTLIREGKTHQIDNAIATNRNQNMITMDDSLLELYKHKQITKEVALMYATNPTFLINKL</sequence>
<dbReference type="RefSeq" id="WP_008787294.1">
    <property type="nucleotide sequence ID" value="NZ_AKCB01000001.1"/>
</dbReference>
<dbReference type="PANTHER" id="PTHR30486">
    <property type="entry name" value="TWITCHING MOTILITY PROTEIN PILT"/>
    <property type="match status" value="1"/>
</dbReference>
<dbReference type="OrthoDB" id="9808272at2"/>
<dbReference type="CDD" id="cd01131">
    <property type="entry name" value="PilT"/>
    <property type="match status" value="1"/>
</dbReference>
<dbReference type="Pfam" id="PF00437">
    <property type="entry name" value="T2SSE"/>
    <property type="match status" value="1"/>
</dbReference>
<dbReference type="InterPro" id="IPR050921">
    <property type="entry name" value="T4SS_GSP_E_ATPase"/>
</dbReference>
<dbReference type="EMBL" id="ADKX01000001">
    <property type="protein sequence ID" value="EFW06629.1"/>
    <property type="molecule type" value="Genomic_DNA"/>
</dbReference>